<name>A0A1M6PMT2_9BACL</name>
<dbReference type="InterPro" id="IPR036188">
    <property type="entry name" value="FAD/NAD-bd_sf"/>
</dbReference>
<evidence type="ECO:0000256" key="6">
    <source>
        <dbReference type="ARBA" id="ARBA00022630"/>
    </source>
</evidence>
<comment type="catalytic activity">
    <reaction evidence="10">
        <text>a quinone + sn-glycerol 3-phosphate = dihydroxyacetone phosphate + a quinol</text>
        <dbReference type="Rhea" id="RHEA:18977"/>
        <dbReference type="ChEBI" id="CHEBI:24646"/>
        <dbReference type="ChEBI" id="CHEBI:57597"/>
        <dbReference type="ChEBI" id="CHEBI:57642"/>
        <dbReference type="ChEBI" id="CHEBI:132124"/>
        <dbReference type="EC" id="1.1.5.3"/>
    </reaction>
</comment>
<evidence type="ECO:0000259" key="12">
    <source>
        <dbReference type="Pfam" id="PF16901"/>
    </source>
</evidence>
<comment type="cofactor">
    <cofactor evidence="1">
        <name>FAD</name>
        <dbReference type="ChEBI" id="CHEBI:57692"/>
    </cofactor>
</comment>
<evidence type="ECO:0000256" key="7">
    <source>
        <dbReference type="ARBA" id="ARBA00022798"/>
    </source>
</evidence>
<evidence type="ECO:0000313" key="14">
    <source>
        <dbReference type="Proteomes" id="UP000184016"/>
    </source>
</evidence>
<proteinExistence type="inferred from homology"/>
<protein>
    <recommendedName>
        <fullName evidence="5">Aerobic glycerol-3-phosphate dehydrogenase</fullName>
        <ecNumber evidence="4">1.1.5.3</ecNumber>
    </recommendedName>
</protein>
<dbReference type="EMBL" id="FRAF01000008">
    <property type="protein sequence ID" value="SHK09227.1"/>
    <property type="molecule type" value="Genomic_DNA"/>
</dbReference>
<dbReference type="InterPro" id="IPR038299">
    <property type="entry name" value="DAO_C_sf"/>
</dbReference>
<dbReference type="UniPathway" id="UPA00618">
    <property type="reaction ID" value="UER00674"/>
</dbReference>
<dbReference type="PRINTS" id="PR01001">
    <property type="entry name" value="FADG3PDH"/>
</dbReference>
<dbReference type="OrthoDB" id="9766796at2"/>
<dbReference type="InterPro" id="IPR031656">
    <property type="entry name" value="DAO_C"/>
</dbReference>
<dbReference type="RefSeq" id="WP_072873680.1">
    <property type="nucleotide sequence ID" value="NZ_FRAF01000008.1"/>
</dbReference>
<evidence type="ECO:0000256" key="2">
    <source>
        <dbReference type="ARBA" id="ARBA00004977"/>
    </source>
</evidence>
<evidence type="ECO:0000256" key="8">
    <source>
        <dbReference type="ARBA" id="ARBA00022827"/>
    </source>
</evidence>
<keyword evidence="14" id="KW-1185">Reference proteome</keyword>
<evidence type="ECO:0000256" key="5">
    <source>
        <dbReference type="ARBA" id="ARBA00017956"/>
    </source>
</evidence>
<dbReference type="AlphaFoldDB" id="A0A1M6PMT2"/>
<dbReference type="PROSITE" id="PS00978">
    <property type="entry name" value="FAD_G3PDH_2"/>
    <property type="match status" value="1"/>
</dbReference>
<dbReference type="PANTHER" id="PTHR11985:SF35">
    <property type="entry name" value="ANAEROBIC GLYCEROL-3-PHOSPHATE DEHYDROGENASE SUBUNIT A"/>
    <property type="match status" value="1"/>
</dbReference>
<dbReference type="GO" id="GO:0004368">
    <property type="term" value="F:glycerol-3-phosphate dehydrogenase (quinone) activity"/>
    <property type="evidence" value="ECO:0007669"/>
    <property type="project" value="UniProtKB-EC"/>
</dbReference>
<dbReference type="Pfam" id="PF16901">
    <property type="entry name" value="DAO_C"/>
    <property type="match status" value="1"/>
</dbReference>
<dbReference type="Gene3D" id="3.50.50.60">
    <property type="entry name" value="FAD/NAD(P)-binding domain"/>
    <property type="match status" value="1"/>
</dbReference>
<dbReference type="PANTHER" id="PTHR11985">
    <property type="entry name" value="GLYCEROL-3-PHOSPHATE DEHYDROGENASE"/>
    <property type="match status" value="1"/>
</dbReference>
<dbReference type="GO" id="GO:0019563">
    <property type="term" value="P:glycerol catabolic process"/>
    <property type="evidence" value="ECO:0007669"/>
    <property type="project" value="UniProtKB-UniPathway"/>
</dbReference>
<evidence type="ECO:0000256" key="10">
    <source>
        <dbReference type="ARBA" id="ARBA00049055"/>
    </source>
</evidence>
<dbReference type="GO" id="GO:0046168">
    <property type="term" value="P:glycerol-3-phosphate catabolic process"/>
    <property type="evidence" value="ECO:0007669"/>
    <property type="project" value="TreeGrafter"/>
</dbReference>
<reference evidence="14" key="1">
    <citation type="submission" date="2016-11" db="EMBL/GenBank/DDBJ databases">
        <authorList>
            <person name="Varghese N."/>
            <person name="Submissions S."/>
        </authorList>
    </citation>
    <scope>NUCLEOTIDE SEQUENCE [LARGE SCALE GENOMIC DNA]</scope>
    <source>
        <strain evidence="14">USBA-503</strain>
    </source>
</reference>
<keyword evidence="8" id="KW-0274">FAD</keyword>
<sequence>MAIWETELRPQLLHKMQANEWDVLIIGGGITGAGILLDAVSRGLKAALIEMQDFAAGTSNRSTKLIHGGLRYLKQLEIGLVAEVGRERAVVYENAPHVTRPEWMLLPLMEGGTYGKLAASFGIRLYDYLAGVKRTERRQMLSREEALAKEPLLNPDGLKGAGYYVEYRTDDARLTLEVLKKAVQLGGVAINYCKALQLIKENGQLLGIHVQDELQPHHSFDIRARVIINATGPWVDEIRDWDHSKQGKTLHWTKGVHIVVDASRFPLSNPVYFDVPDGRMIFAIPRSGKTYIGTTDTNYTGDVMYPRMTLADRDYLLEAVNTMFPSVRLLPEDVESSWAGIRPLIHEDGKNPSEISRKDEIFQSSSGLITIAGGKLTGYRKMAEKVVDIVVQRIGQVTGQTYPGCQTEHLRLSGGEFHQSSEWNDFVHTMTREGELLGLSSQEARQLVERYGKNVERVFNWLRNEPLDAGLAIPKDIYAALQYGLEEEMVCRAEDFFIRRTGSLYFNMNLVLSYQHSVVDFMAKRLQWSDDRVLEEKQRLQDRILEAREALEKPVEKALSTAASAL</sequence>
<keyword evidence="6" id="KW-0285">Flavoprotein</keyword>
<evidence type="ECO:0000256" key="1">
    <source>
        <dbReference type="ARBA" id="ARBA00001974"/>
    </source>
</evidence>
<dbReference type="Gene3D" id="1.10.8.870">
    <property type="entry name" value="Alpha-glycerophosphate oxidase, cap domain"/>
    <property type="match status" value="1"/>
</dbReference>
<dbReference type="EC" id="1.1.5.3" evidence="4"/>
<accession>A0A1M6PMT2</accession>
<keyword evidence="7" id="KW-0319">Glycerol metabolism</keyword>
<dbReference type="InterPro" id="IPR006076">
    <property type="entry name" value="FAD-dep_OxRdtase"/>
</dbReference>
<evidence type="ECO:0000256" key="3">
    <source>
        <dbReference type="ARBA" id="ARBA00007330"/>
    </source>
</evidence>
<dbReference type="STRING" id="1830138.SAMN05443507_10881"/>
<dbReference type="InterPro" id="IPR000447">
    <property type="entry name" value="G3P_DH_FAD-dep"/>
</dbReference>
<gene>
    <name evidence="13" type="ORF">SAMN05443507_10881</name>
</gene>
<comment type="similarity">
    <text evidence="3">Belongs to the FAD-dependent glycerol-3-phosphate dehydrogenase family.</text>
</comment>
<evidence type="ECO:0000256" key="4">
    <source>
        <dbReference type="ARBA" id="ARBA00013029"/>
    </source>
</evidence>
<evidence type="ECO:0000313" key="13">
    <source>
        <dbReference type="EMBL" id="SHK09227.1"/>
    </source>
</evidence>
<evidence type="ECO:0000259" key="11">
    <source>
        <dbReference type="Pfam" id="PF01266"/>
    </source>
</evidence>
<feature type="domain" description="Alpha-glycerophosphate oxidase C-terminal" evidence="12">
    <location>
        <begin position="405"/>
        <end position="532"/>
    </location>
</feature>
<dbReference type="Gene3D" id="3.30.9.10">
    <property type="entry name" value="D-Amino Acid Oxidase, subunit A, domain 2"/>
    <property type="match status" value="1"/>
</dbReference>
<keyword evidence="9" id="KW-0560">Oxidoreductase</keyword>
<dbReference type="Pfam" id="PF01266">
    <property type="entry name" value="DAO"/>
    <property type="match status" value="1"/>
</dbReference>
<dbReference type="Proteomes" id="UP000184016">
    <property type="component" value="Unassembled WGS sequence"/>
</dbReference>
<comment type="pathway">
    <text evidence="2">Polyol metabolism; glycerol degradation via glycerol kinase pathway; glycerone phosphate from sn-glycerol 3-phosphate (aerobic route): step 1/1.</text>
</comment>
<dbReference type="SUPFAM" id="SSF51905">
    <property type="entry name" value="FAD/NAD(P)-binding domain"/>
    <property type="match status" value="1"/>
</dbReference>
<evidence type="ECO:0000256" key="9">
    <source>
        <dbReference type="ARBA" id="ARBA00023002"/>
    </source>
</evidence>
<organism evidence="13 14">
    <name type="scientific">Alicyclobacillus tolerans</name>
    <dbReference type="NCBI Taxonomy" id="90970"/>
    <lineage>
        <taxon>Bacteria</taxon>
        <taxon>Bacillati</taxon>
        <taxon>Bacillota</taxon>
        <taxon>Bacilli</taxon>
        <taxon>Bacillales</taxon>
        <taxon>Alicyclobacillaceae</taxon>
        <taxon>Alicyclobacillus</taxon>
    </lineage>
</organism>
<feature type="domain" description="FAD dependent oxidoreductase" evidence="11">
    <location>
        <begin position="22"/>
        <end position="352"/>
    </location>
</feature>